<evidence type="ECO:0000313" key="1">
    <source>
        <dbReference type="EMBL" id="CAG8478263.1"/>
    </source>
</evidence>
<dbReference type="AlphaFoldDB" id="A0A9N8ZBB5"/>
<evidence type="ECO:0000313" key="2">
    <source>
        <dbReference type="Proteomes" id="UP000789375"/>
    </source>
</evidence>
<accession>A0A9N8ZBB5</accession>
<keyword evidence="2" id="KW-1185">Reference proteome</keyword>
<feature type="non-terminal residue" evidence="1">
    <location>
        <position position="215"/>
    </location>
</feature>
<reference evidence="1" key="1">
    <citation type="submission" date="2021-06" db="EMBL/GenBank/DDBJ databases">
        <authorList>
            <person name="Kallberg Y."/>
            <person name="Tangrot J."/>
            <person name="Rosling A."/>
        </authorList>
    </citation>
    <scope>NUCLEOTIDE SEQUENCE</scope>
    <source>
        <strain evidence="1">87-6 pot B 2015</strain>
    </source>
</reference>
<organism evidence="1 2">
    <name type="scientific">Funneliformis mosseae</name>
    <name type="common">Endomycorrhizal fungus</name>
    <name type="synonym">Glomus mosseae</name>
    <dbReference type="NCBI Taxonomy" id="27381"/>
    <lineage>
        <taxon>Eukaryota</taxon>
        <taxon>Fungi</taxon>
        <taxon>Fungi incertae sedis</taxon>
        <taxon>Mucoromycota</taxon>
        <taxon>Glomeromycotina</taxon>
        <taxon>Glomeromycetes</taxon>
        <taxon>Glomerales</taxon>
        <taxon>Glomeraceae</taxon>
        <taxon>Funneliformis</taxon>
    </lineage>
</organism>
<proteinExistence type="predicted"/>
<dbReference type="Proteomes" id="UP000789375">
    <property type="component" value="Unassembled WGS sequence"/>
</dbReference>
<protein>
    <submittedName>
        <fullName evidence="1">6867_t:CDS:1</fullName>
    </submittedName>
</protein>
<comment type="caution">
    <text evidence="1">The sequence shown here is derived from an EMBL/GenBank/DDBJ whole genome shotgun (WGS) entry which is preliminary data.</text>
</comment>
<sequence>IILEHQDIISNIEVRNLLENKEFFTTCQHIRSIWTPIKECINILKSNTATLADCFIHMIKLAIAIYRLPNLNPFKIPAIHVFNVRYIEFQYPAYLLCYFIHPQYRGCGLRNGGFRDAALIATKLWQSLGYDKQERIVMTLESDEKELVNNFIINDSNVTSSRNTLVLEDIIDFTLPIFDKELHSKEKDQNNIILPSDLEYNPKDLVNSFLQENLN</sequence>
<name>A0A9N8ZBB5_FUNMO</name>
<gene>
    <name evidence="1" type="ORF">FMOSSE_LOCUS2875</name>
</gene>
<dbReference type="EMBL" id="CAJVPP010000392">
    <property type="protein sequence ID" value="CAG8478263.1"/>
    <property type="molecule type" value="Genomic_DNA"/>
</dbReference>